<evidence type="ECO:0000256" key="3">
    <source>
        <dbReference type="ARBA" id="ARBA00022692"/>
    </source>
</evidence>
<keyword evidence="3 6" id="KW-0812">Transmembrane</keyword>
<keyword evidence="4 6" id="KW-1133">Transmembrane helix</keyword>
<dbReference type="InterPro" id="IPR025857">
    <property type="entry name" value="MacB_PCD"/>
</dbReference>
<proteinExistence type="predicted"/>
<dbReference type="EMBL" id="BAAAEI010000014">
    <property type="protein sequence ID" value="GAA0360702.1"/>
    <property type="molecule type" value="Genomic_DNA"/>
</dbReference>
<dbReference type="Proteomes" id="UP001501757">
    <property type="component" value="Unassembled WGS sequence"/>
</dbReference>
<evidence type="ECO:0000313" key="9">
    <source>
        <dbReference type="EMBL" id="GAA0360702.1"/>
    </source>
</evidence>
<dbReference type="PANTHER" id="PTHR30572">
    <property type="entry name" value="MEMBRANE COMPONENT OF TRANSPORTER-RELATED"/>
    <property type="match status" value="1"/>
</dbReference>
<dbReference type="RefSeq" id="WP_102795175.1">
    <property type="nucleotide sequence ID" value="NZ_BAAAEI010000014.1"/>
</dbReference>
<accession>A0ABN0XCK6</accession>
<dbReference type="InterPro" id="IPR003838">
    <property type="entry name" value="ABC3_permease_C"/>
</dbReference>
<feature type="domain" description="ABC3 transporter permease C-terminal" evidence="7">
    <location>
        <begin position="314"/>
        <end position="430"/>
    </location>
</feature>
<feature type="transmembrane region" description="Helical" evidence="6">
    <location>
        <begin position="310"/>
        <end position="332"/>
    </location>
</feature>
<evidence type="ECO:0000256" key="4">
    <source>
        <dbReference type="ARBA" id="ARBA00022989"/>
    </source>
</evidence>
<comment type="caution">
    <text evidence="9">The sequence shown here is derived from an EMBL/GenBank/DDBJ whole genome shotgun (WGS) entry which is preliminary data.</text>
</comment>
<feature type="transmembrane region" description="Helical" evidence="6">
    <location>
        <begin position="353"/>
        <end position="382"/>
    </location>
</feature>
<reference evidence="9 10" key="1">
    <citation type="journal article" date="2019" name="Int. J. Syst. Evol. Microbiol.">
        <title>The Global Catalogue of Microorganisms (GCM) 10K type strain sequencing project: providing services to taxonomists for standard genome sequencing and annotation.</title>
        <authorList>
            <consortium name="The Broad Institute Genomics Platform"/>
            <consortium name="The Broad Institute Genome Sequencing Center for Infectious Disease"/>
            <person name="Wu L."/>
            <person name="Ma J."/>
        </authorList>
    </citation>
    <scope>NUCLEOTIDE SEQUENCE [LARGE SCALE GENOMIC DNA]</scope>
    <source>
        <strain evidence="9 10">JCM 13378</strain>
    </source>
</reference>
<dbReference type="Pfam" id="PF02687">
    <property type="entry name" value="FtsX"/>
    <property type="match status" value="1"/>
</dbReference>
<keyword evidence="10" id="KW-1185">Reference proteome</keyword>
<comment type="subcellular location">
    <subcellularLocation>
        <location evidence="1">Cell membrane</location>
        <topology evidence="1">Multi-pass membrane protein</topology>
    </subcellularLocation>
</comment>
<dbReference type="PANTHER" id="PTHR30572:SF18">
    <property type="entry name" value="ABC-TYPE MACROLIDE FAMILY EXPORT SYSTEM PERMEASE COMPONENT 2"/>
    <property type="match status" value="1"/>
</dbReference>
<sequence length="437" mass="48470">MFSYYLRLAYLSIRRNPILSALMVAAIALGIGASMTTITVNYLMSANPIPHKSQQLFYVQVDSWDPNEPAEEPNEPPDQLTWTDATNLMAAQKAPRQAAMASSAAVVEPPDQDAKPFNAGIRLTFSDFFSMFDTPFLYGGPWDAQQDANKEQVVILSRETNDKVFGGENPVGRSLRIAGRQFTVVGVLADWQPVPRFYDVTTGAFHETEELFMPFLLKQALQLPNGGNTSCWKTPEEDSFEGFLRSECVNYQMWVELPDTQTKQDYLTFLTHYVNEQKALGRFPRPLNNRLSDVMQWMENQQVVADDAKVMLWLSLMFLTVCLLNTIGLLLAKFSGKSSEIGLRRAIGASRTALFYQHLVETACIGLAGGIAGLLLALLGLMGISSLYGEFADNLTSLDLNMVVFALLLSLVCSILAGLYPTWRACNIAPASQLKSQ</sequence>
<gene>
    <name evidence="9" type="ORF">GCM10009092_26180</name>
</gene>
<organism evidence="9 10">
    <name type="scientific">Bowmanella denitrificans</name>
    <dbReference type="NCBI Taxonomy" id="366582"/>
    <lineage>
        <taxon>Bacteria</taxon>
        <taxon>Pseudomonadati</taxon>
        <taxon>Pseudomonadota</taxon>
        <taxon>Gammaproteobacteria</taxon>
        <taxon>Alteromonadales</taxon>
        <taxon>Alteromonadaceae</taxon>
        <taxon>Bowmanella</taxon>
    </lineage>
</organism>
<protein>
    <submittedName>
        <fullName evidence="9">ABC transporter permease</fullName>
    </submittedName>
</protein>
<keyword evidence="2" id="KW-1003">Cell membrane</keyword>
<dbReference type="Pfam" id="PF12704">
    <property type="entry name" value="MacB_PCD"/>
    <property type="match status" value="1"/>
</dbReference>
<evidence type="ECO:0000259" key="8">
    <source>
        <dbReference type="Pfam" id="PF12704"/>
    </source>
</evidence>
<feature type="domain" description="MacB-like periplasmic core" evidence="8">
    <location>
        <begin position="20"/>
        <end position="220"/>
    </location>
</feature>
<evidence type="ECO:0000256" key="1">
    <source>
        <dbReference type="ARBA" id="ARBA00004651"/>
    </source>
</evidence>
<evidence type="ECO:0000256" key="5">
    <source>
        <dbReference type="ARBA" id="ARBA00023136"/>
    </source>
</evidence>
<evidence type="ECO:0000313" key="10">
    <source>
        <dbReference type="Proteomes" id="UP001501757"/>
    </source>
</evidence>
<feature type="transmembrane region" description="Helical" evidence="6">
    <location>
        <begin position="402"/>
        <end position="423"/>
    </location>
</feature>
<name>A0ABN0XCK6_9ALTE</name>
<feature type="transmembrane region" description="Helical" evidence="6">
    <location>
        <begin position="21"/>
        <end position="44"/>
    </location>
</feature>
<evidence type="ECO:0000256" key="2">
    <source>
        <dbReference type="ARBA" id="ARBA00022475"/>
    </source>
</evidence>
<keyword evidence="5 6" id="KW-0472">Membrane</keyword>
<evidence type="ECO:0000259" key="7">
    <source>
        <dbReference type="Pfam" id="PF02687"/>
    </source>
</evidence>
<dbReference type="InterPro" id="IPR050250">
    <property type="entry name" value="Macrolide_Exporter_MacB"/>
</dbReference>
<evidence type="ECO:0000256" key="6">
    <source>
        <dbReference type="SAM" id="Phobius"/>
    </source>
</evidence>